<accession>A0ABZ3DAK0</accession>
<evidence type="ECO:0000259" key="6">
    <source>
        <dbReference type="PROSITE" id="PS50949"/>
    </source>
</evidence>
<evidence type="ECO:0000256" key="4">
    <source>
        <dbReference type="ARBA" id="ARBA00023125"/>
    </source>
</evidence>
<proteinExistence type="inferred from homology"/>
<dbReference type="EMBL" id="CP152276">
    <property type="protein sequence ID" value="XAE44809.1"/>
    <property type="molecule type" value="Genomic_DNA"/>
</dbReference>
<dbReference type="CDD" id="cd07377">
    <property type="entry name" value="WHTH_GntR"/>
    <property type="match status" value="1"/>
</dbReference>
<evidence type="ECO:0000256" key="3">
    <source>
        <dbReference type="ARBA" id="ARBA00023015"/>
    </source>
</evidence>
<dbReference type="InterPro" id="IPR015421">
    <property type="entry name" value="PyrdxlP-dep_Trfase_major"/>
</dbReference>
<protein>
    <submittedName>
        <fullName evidence="7">PLP-dependent aminotransferase family protein</fullName>
    </submittedName>
</protein>
<evidence type="ECO:0000256" key="1">
    <source>
        <dbReference type="ARBA" id="ARBA00005384"/>
    </source>
</evidence>
<evidence type="ECO:0000256" key="2">
    <source>
        <dbReference type="ARBA" id="ARBA00022898"/>
    </source>
</evidence>
<organism evidence="7 8">
    <name type="scientific">Nguyenibacter vanlangensis</name>
    <dbReference type="NCBI Taxonomy" id="1216886"/>
    <lineage>
        <taxon>Bacteria</taxon>
        <taxon>Pseudomonadati</taxon>
        <taxon>Pseudomonadota</taxon>
        <taxon>Alphaproteobacteria</taxon>
        <taxon>Acetobacterales</taxon>
        <taxon>Acetobacteraceae</taxon>
        <taxon>Nguyenibacter</taxon>
    </lineage>
</organism>
<dbReference type="PROSITE" id="PS50949">
    <property type="entry name" value="HTH_GNTR"/>
    <property type="match status" value="1"/>
</dbReference>
<evidence type="ECO:0000256" key="5">
    <source>
        <dbReference type="ARBA" id="ARBA00023163"/>
    </source>
</evidence>
<keyword evidence="3" id="KW-0805">Transcription regulation</keyword>
<dbReference type="Pfam" id="PF00155">
    <property type="entry name" value="Aminotran_1_2"/>
    <property type="match status" value="1"/>
</dbReference>
<keyword evidence="7" id="KW-0808">Transferase</keyword>
<dbReference type="InterPro" id="IPR015424">
    <property type="entry name" value="PyrdxlP-dep_Trfase"/>
</dbReference>
<dbReference type="RefSeq" id="WP_342630014.1">
    <property type="nucleotide sequence ID" value="NZ_CP152276.1"/>
</dbReference>
<feature type="domain" description="HTH gntR-type" evidence="6">
    <location>
        <begin position="33"/>
        <end position="101"/>
    </location>
</feature>
<dbReference type="SUPFAM" id="SSF53383">
    <property type="entry name" value="PLP-dependent transferases"/>
    <property type="match status" value="1"/>
</dbReference>
<dbReference type="Proteomes" id="UP001449795">
    <property type="component" value="Chromosome"/>
</dbReference>
<dbReference type="PANTHER" id="PTHR46577">
    <property type="entry name" value="HTH-TYPE TRANSCRIPTIONAL REGULATORY PROTEIN GABR"/>
    <property type="match status" value="1"/>
</dbReference>
<dbReference type="InterPro" id="IPR000524">
    <property type="entry name" value="Tscrpt_reg_HTH_GntR"/>
</dbReference>
<dbReference type="Gene3D" id="1.10.10.10">
    <property type="entry name" value="Winged helix-like DNA-binding domain superfamily/Winged helix DNA-binding domain"/>
    <property type="match status" value="1"/>
</dbReference>
<dbReference type="GO" id="GO:0008483">
    <property type="term" value="F:transaminase activity"/>
    <property type="evidence" value="ECO:0007669"/>
    <property type="project" value="UniProtKB-KW"/>
</dbReference>
<dbReference type="InterPro" id="IPR004839">
    <property type="entry name" value="Aminotransferase_I/II_large"/>
</dbReference>
<evidence type="ECO:0000313" key="7">
    <source>
        <dbReference type="EMBL" id="XAE44809.1"/>
    </source>
</evidence>
<dbReference type="Pfam" id="PF00392">
    <property type="entry name" value="GntR"/>
    <property type="match status" value="1"/>
</dbReference>
<keyword evidence="7" id="KW-0032">Aminotransferase</keyword>
<keyword evidence="8" id="KW-1185">Reference proteome</keyword>
<dbReference type="InterPro" id="IPR051446">
    <property type="entry name" value="HTH_trans_reg/aminotransferase"/>
</dbReference>
<gene>
    <name evidence="7" type="ORF">AAC691_10490</name>
</gene>
<dbReference type="Gene3D" id="3.40.640.10">
    <property type="entry name" value="Type I PLP-dependent aspartate aminotransferase-like (Major domain)"/>
    <property type="match status" value="1"/>
</dbReference>
<dbReference type="SMART" id="SM00345">
    <property type="entry name" value="HTH_GNTR"/>
    <property type="match status" value="1"/>
</dbReference>
<dbReference type="InterPro" id="IPR036388">
    <property type="entry name" value="WH-like_DNA-bd_sf"/>
</dbReference>
<dbReference type="CDD" id="cd00609">
    <property type="entry name" value="AAT_like"/>
    <property type="match status" value="1"/>
</dbReference>
<dbReference type="PANTHER" id="PTHR46577:SF2">
    <property type="entry name" value="TRANSCRIPTIONAL REGULATORY PROTEIN"/>
    <property type="match status" value="1"/>
</dbReference>
<dbReference type="SUPFAM" id="SSF46785">
    <property type="entry name" value="Winged helix' DNA-binding domain"/>
    <property type="match status" value="1"/>
</dbReference>
<name>A0ABZ3DAK0_9PROT</name>
<dbReference type="InterPro" id="IPR036390">
    <property type="entry name" value="WH_DNA-bd_sf"/>
</dbReference>
<evidence type="ECO:0000313" key="8">
    <source>
        <dbReference type="Proteomes" id="UP001449795"/>
    </source>
</evidence>
<reference evidence="7 8" key="1">
    <citation type="submission" date="2024-04" db="EMBL/GenBank/DDBJ databases">
        <title>Complete genome sequence of Nguyenibacter vanlangesis HBCM-1154, a strain capable of nitrogen fixation, IAA production, and phosphorus solubilization isolated from sugarcane soil.</title>
        <authorList>
            <person name="MY HANH P."/>
        </authorList>
    </citation>
    <scope>NUCLEOTIDE SEQUENCE [LARGE SCALE GENOMIC DNA]</scope>
    <source>
        <strain evidence="7 8">HBCM 1154</strain>
    </source>
</reference>
<keyword evidence="4" id="KW-0238">DNA-binding</keyword>
<comment type="similarity">
    <text evidence="1">In the C-terminal section; belongs to the class-I pyridoxal-phosphate-dependent aminotransferase family.</text>
</comment>
<keyword evidence="5" id="KW-0804">Transcription</keyword>
<dbReference type="PRINTS" id="PR00035">
    <property type="entry name" value="HTHGNTR"/>
</dbReference>
<keyword evidence="2" id="KW-0663">Pyridoxal phosphate</keyword>
<sequence>MPVATTPSLATLSPAIPSLAAFPRWQPVRGGDRTLVAQLEDELAGRIAGHALRPGSRLPSVRRMAESACVSRFTVLEAYDRLVARGLVEPRHGSGYFVRARAGVPPIADAVPAPPAAPAIPPAARLDVAWLLRGMFSDRPAEIPAAAGLLPAGWLDGALVNATIRAVARNAGDAMLDYGHPRGHAPLRTQLASRLQAQGIAAHADRNLMTIAGVTQGLDLILRLLVQPGDTVMVEDPGWFLLFGRLAAYGTRIVGVPRGPDGPDLAALERLAAACRPKLFLINSAVHNPTGHTLGAAAAHDLLRLAERHDFLIVEDDTYADFHPGQPIRLAALDRLQRVILVGGYAKTLAAGLRVGVLAARPELIDRLTELKLLAGLTCPSLGEQVVHRLLHEGHYARHLARLRQRVDQARHHCIDALVQCGLTIAHPPHAGMFVWADCHRDSETVTRLAADHDILLAPGALFSPTQAPSTMLRFTVSMVEHPKLWSTLRSILGETESAGFPQPPVGS</sequence>